<evidence type="ECO:0000256" key="1">
    <source>
        <dbReference type="ARBA" id="ARBA00022448"/>
    </source>
</evidence>
<dbReference type="eggNOG" id="COG1117">
    <property type="taxonomic scope" value="Bacteria"/>
</dbReference>
<dbReference type="GO" id="GO:0005315">
    <property type="term" value="F:phosphate transmembrane transporter activity"/>
    <property type="evidence" value="ECO:0007669"/>
    <property type="project" value="InterPro"/>
</dbReference>
<accession>H2J4I5</accession>
<dbReference type="OrthoDB" id="9802264at2"/>
<dbReference type="HOGENOM" id="CLU_000604_1_22_0"/>
<dbReference type="GO" id="GO:0035435">
    <property type="term" value="P:phosphate ion transmembrane transport"/>
    <property type="evidence" value="ECO:0007669"/>
    <property type="project" value="InterPro"/>
</dbReference>
<evidence type="ECO:0000313" key="6">
    <source>
        <dbReference type="Proteomes" id="UP000007161"/>
    </source>
</evidence>
<dbReference type="NCBIfam" id="TIGR00972">
    <property type="entry name" value="3a0107s01c2"/>
    <property type="match status" value="1"/>
</dbReference>
<dbReference type="PANTHER" id="PTHR43423:SF1">
    <property type="entry name" value="ABC TRANSPORTER I FAMILY MEMBER 17"/>
    <property type="match status" value="1"/>
</dbReference>
<dbReference type="SMART" id="SM00382">
    <property type="entry name" value="AAA"/>
    <property type="match status" value="1"/>
</dbReference>
<dbReference type="Pfam" id="PF00005">
    <property type="entry name" value="ABC_tran"/>
    <property type="match status" value="1"/>
</dbReference>
<gene>
    <name evidence="5" type="ordered locus">Marpi_0396</name>
</gene>
<dbReference type="STRING" id="443254.Marpi_0396"/>
<sequence>MATETIIKSCNDIITVRNFNAWYGDKQALKDINITIKENKISAIIGPSGCGKSTLLRSINRMNDTIPEYRISGEICFEGKNIYDSKIDLTIYRKKVGMVFQKPVPFPMSIYENVAFGLKIHGVKDKQKIDEIVEISLRKAALWKEVKDELHKSALTLSGGQQQRLVIARALAVDPEVILLDEPTSALDPIATQRIELLLEELSEKYTIVIVTHNLSQAIRISDYLYFMYQGELIESGKTSEIIENPQNQLTEDYLNGRIG</sequence>
<dbReference type="InterPro" id="IPR027417">
    <property type="entry name" value="P-loop_NTPase"/>
</dbReference>
<dbReference type="AlphaFoldDB" id="H2J4I5"/>
<evidence type="ECO:0000256" key="3">
    <source>
        <dbReference type="ARBA" id="ARBA00022840"/>
    </source>
</evidence>
<evidence type="ECO:0000256" key="2">
    <source>
        <dbReference type="ARBA" id="ARBA00022741"/>
    </source>
</evidence>
<reference evidence="6" key="2">
    <citation type="submission" date="2012-01" db="EMBL/GenBank/DDBJ databases">
        <title>Complete sequence of chromosome of Marinitoga piezophila KA3.</title>
        <authorList>
            <person name="Lucas S."/>
            <person name="Han J."/>
            <person name="Lapidus A."/>
            <person name="Cheng J.-F."/>
            <person name="Goodwin L."/>
            <person name="Pitluck S."/>
            <person name="Peters L."/>
            <person name="Mikhailova N."/>
            <person name="Teshima H."/>
            <person name="Detter J.C."/>
            <person name="Han C."/>
            <person name="Tapia R."/>
            <person name="Land M."/>
            <person name="Hauser L."/>
            <person name="Kyrpides N."/>
            <person name="Ivanova N."/>
            <person name="Pagani I."/>
            <person name="Jebbar M."/>
            <person name="Vannier P."/>
            <person name="Oger P."/>
            <person name="Cario A."/>
            <person name="Bartlett D."/>
            <person name="Noll K.M."/>
            <person name="Woyke T."/>
        </authorList>
    </citation>
    <scope>NUCLEOTIDE SEQUENCE [LARGE SCALE GENOMIC DNA]</scope>
    <source>
        <strain evidence="6">DSM 14283 / JCM 11233 / KA3</strain>
    </source>
</reference>
<evidence type="ECO:0000313" key="5">
    <source>
        <dbReference type="EMBL" id="AEX84840.1"/>
    </source>
</evidence>
<dbReference type="CDD" id="cd03260">
    <property type="entry name" value="ABC_PstB_phosphate_transporter"/>
    <property type="match status" value="1"/>
</dbReference>
<dbReference type="EMBL" id="CP003257">
    <property type="protein sequence ID" value="AEX84840.1"/>
    <property type="molecule type" value="Genomic_DNA"/>
</dbReference>
<dbReference type="InterPro" id="IPR017871">
    <property type="entry name" value="ABC_transporter-like_CS"/>
</dbReference>
<dbReference type="Proteomes" id="UP000007161">
    <property type="component" value="Chromosome"/>
</dbReference>
<dbReference type="PROSITE" id="PS50893">
    <property type="entry name" value="ABC_TRANSPORTER_2"/>
    <property type="match status" value="1"/>
</dbReference>
<dbReference type="GO" id="GO:0016887">
    <property type="term" value="F:ATP hydrolysis activity"/>
    <property type="evidence" value="ECO:0007669"/>
    <property type="project" value="InterPro"/>
</dbReference>
<protein>
    <submittedName>
        <fullName evidence="5">Phosphate ABC transporter, ATP-binding protein</fullName>
    </submittedName>
</protein>
<feature type="domain" description="ABC transporter" evidence="4">
    <location>
        <begin position="14"/>
        <end position="255"/>
    </location>
</feature>
<keyword evidence="3 5" id="KW-0067">ATP-binding</keyword>
<dbReference type="Gene3D" id="3.40.50.300">
    <property type="entry name" value="P-loop containing nucleotide triphosphate hydrolases"/>
    <property type="match status" value="1"/>
</dbReference>
<keyword evidence="6" id="KW-1185">Reference proteome</keyword>
<proteinExistence type="predicted"/>
<dbReference type="InterPro" id="IPR003439">
    <property type="entry name" value="ABC_transporter-like_ATP-bd"/>
</dbReference>
<dbReference type="InterPro" id="IPR005670">
    <property type="entry name" value="PstB-like"/>
</dbReference>
<dbReference type="PROSITE" id="PS00211">
    <property type="entry name" value="ABC_TRANSPORTER_1"/>
    <property type="match status" value="1"/>
</dbReference>
<dbReference type="RefSeq" id="WP_014295912.1">
    <property type="nucleotide sequence ID" value="NC_016751.1"/>
</dbReference>
<reference evidence="5 6" key="1">
    <citation type="journal article" date="2012" name="J. Bacteriol.">
        <title>Complete Genome Sequence of the Thermophilic, Piezophilic, Heterotrophic Bacterium Marinitoga piezophila KA3.</title>
        <authorList>
            <person name="Lucas S."/>
            <person name="Han J."/>
            <person name="Lapidus A."/>
            <person name="Cheng J.F."/>
            <person name="Goodwin L.A."/>
            <person name="Pitluck S."/>
            <person name="Peters L."/>
            <person name="Mikhailova N."/>
            <person name="Teshima H."/>
            <person name="Detter J.C."/>
            <person name="Han C."/>
            <person name="Tapia R."/>
            <person name="Land M."/>
            <person name="Hauser L."/>
            <person name="Kyrpides N.C."/>
            <person name="Ivanova N."/>
            <person name="Pagani I."/>
            <person name="Vannier P."/>
            <person name="Oger P."/>
            <person name="Bartlett D.H."/>
            <person name="Noll K.M."/>
            <person name="Woyke T."/>
            <person name="Jebbar M."/>
        </authorList>
    </citation>
    <scope>NUCLEOTIDE SEQUENCE [LARGE SCALE GENOMIC DNA]</scope>
    <source>
        <strain evidence="6">DSM 14283 / JCM 11233 / KA3</strain>
    </source>
</reference>
<name>H2J4I5_MARPK</name>
<dbReference type="KEGG" id="mpz:Marpi_0396"/>
<dbReference type="GO" id="GO:0016020">
    <property type="term" value="C:membrane"/>
    <property type="evidence" value="ECO:0007669"/>
    <property type="project" value="InterPro"/>
</dbReference>
<evidence type="ECO:0000259" key="4">
    <source>
        <dbReference type="PROSITE" id="PS50893"/>
    </source>
</evidence>
<keyword evidence="2" id="KW-0547">Nucleotide-binding</keyword>
<dbReference type="SUPFAM" id="SSF52540">
    <property type="entry name" value="P-loop containing nucleoside triphosphate hydrolases"/>
    <property type="match status" value="1"/>
</dbReference>
<dbReference type="InterPro" id="IPR003593">
    <property type="entry name" value="AAA+_ATPase"/>
</dbReference>
<organism evidence="5 6">
    <name type="scientific">Marinitoga piezophila (strain DSM 14283 / JCM 11233 / KA3)</name>
    <dbReference type="NCBI Taxonomy" id="443254"/>
    <lineage>
        <taxon>Bacteria</taxon>
        <taxon>Thermotogati</taxon>
        <taxon>Thermotogota</taxon>
        <taxon>Thermotogae</taxon>
        <taxon>Petrotogales</taxon>
        <taxon>Petrotogaceae</taxon>
        <taxon>Marinitoga</taxon>
    </lineage>
</organism>
<dbReference type="PANTHER" id="PTHR43423">
    <property type="entry name" value="ABC TRANSPORTER I FAMILY MEMBER 17"/>
    <property type="match status" value="1"/>
</dbReference>
<dbReference type="GO" id="GO:0005524">
    <property type="term" value="F:ATP binding"/>
    <property type="evidence" value="ECO:0007669"/>
    <property type="project" value="UniProtKB-KW"/>
</dbReference>
<keyword evidence="1" id="KW-0813">Transport</keyword>